<feature type="region of interest" description="Disordered" evidence="1">
    <location>
        <begin position="859"/>
        <end position="881"/>
    </location>
</feature>
<dbReference type="EMBL" id="JAEAOA010000777">
    <property type="protein sequence ID" value="KAK3588489.1"/>
    <property type="molecule type" value="Genomic_DNA"/>
</dbReference>
<name>A0AAE0SAW9_9BIVA</name>
<dbReference type="GO" id="GO:0043027">
    <property type="term" value="F:cysteine-type endopeptidase inhibitor activity involved in apoptotic process"/>
    <property type="evidence" value="ECO:0007669"/>
    <property type="project" value="TreeGrafter"/>
</dbReference>
<dbReference type="CDD" id="cd00022">
    <property type="entry name" value="BIR"/>
    <property type="match status" value="2"/>
</dbReference>
<evidence type="ECO:0000313" key="3">
    <source>
        <dbReference type="Proteomes" id="UP001195483"/>
    </source>
</evidence>
<reference evidence="2" key="3">
    <citation type="submission" date="2023-05" db="EMBL/GenBank/DDBJ databases">
        <authorList>
            <person name="Smith C.H."/>
        </authorList>
    </citation>
    <scope>NUCLEOTIDE SEQUENCE</scope>
    <source>
        <strain evidence="2">CHS0354</strain>
        <tissue evidence="2">Mantle</tissue>
    </source>
</reference>
<dbReference type="PANTHER" id="PTHR10044:SF139">
    <property type="entry name" value="DEATH-ASSOCIATED INHIBITOR OF APOPTOSIS 2"/>
    <property type="match status" value="1"/>
</dbReference>
<reference evidence="2" key="1">
    <citation type="journal article" date="2021" name="Genome Biol. Evol.">
        <title>A High-Quality Reference Genome for a Parasitic Bivalve with Doubly Uniparental Inheritance (Bivalvia: Unionida).</title>
        <authorList>
            <person name="Smith C.H."/>
        </authorList>
    </citation>
    <scope>NUCLEOTIDE SEQUENCE</scope>
    <source>
        <strain evidence="2">CHS0354</strain>
    </source>
</reference>
<reference evidence="2" key="2">
    <citation type="journal article" date="2021" name="Genome Biol. Evol.">
        <title>Developing a high-quality reference genome for a parasitic bivalve with doubly uniparental inheritance (Bivalvia: Unionida).</title>
        <authorList>
            <person name="Smith C.H."/>
        </authorList>
    </citation>
    <scope>NUCLEOTIDE SEQUENCE</scope>
    <source>
        <strain evidence="2">CHS0354</strain>
        <tissue evidence="2">Mantle</tissue>
    </source>
</reference>
<dbReference type="InterPro" id="IPR050784">
    <property type="entry name" value="IAP"/>
</dbReference>
<evidence type="ECO:0000256" key="1">
    <source>
        <dbReference type="SAM" id="MobiDB-lite"/>
    </source>
</evidence>
<dbReference type="GO" id="GO:0031398">
    <property type="term" value="P:positive regulation of protein ubiquitination"/>
    <property type="evidence" value="ECO:0007669"/>
    <property type="project" value="TreeGrafter"/>
</dbReference>
<keyword evidence="3" id="KW-1185">Reference proteome</keyword>
<feature type="compositionally biased region" description="Basic and acidic residues" evidence="1">
    <location>
        <begin position="611"/>
        <end position="620"/>
    </location>
</feature>
<dbReference type="GO" id="GO:0043066">
    <property type="term" value="P:negative regulation of apoptotic process"/>
    <property type="evidence" value="ECO:0007669"/>
    <property type="project" value="TreeGrafter"/>
</dbReference>
<feature type="compositionally biased region" description="Polar residues" evidence="1">
    <location>
        <begin position="633"/>
        <end position="653"/>
    </location>
</feature>
<gene>
    <name evidence="2" type="ORF">CHS0354_012898</name>
</gene>
<dbReference type="Gene3D" id="1.10.1170.10">
    <property type="entry name" value="Inhibitor Of Apoptosis Protein (2mihbC-IAP-1), Chain A"/>
    <property type="match status" value="2"/>
</dbReference>
<dbReference type="PANTHER" id="PTHR10044">
    <property type="entry name" value="INHIBITOR OF APOPTOSIS"/>
    <property type="match status" value="1"/>
</dbReference>
<protein>
    <submittedName>
        <fullName evidence="2">Uncharacterized protein</fullName>
    </submittedName>
</protein>
<dbReference type="GO" id="GO:0061630">
    <property type="term" value="F:ubiquitin protein ligase activity"/>
    <property type="evidence" value="ECO:0007669"/>
    <property type="project" value="TreeGrafter"/>
</dbReference>
<dbReference type="AlphaFoldDB" id="A0AAE0SAW9"/>
<dbReference type="Pfam" id="PF00653">
    <property type="entry name" value="BIR"/>
    <property type="match status" value="2"/>
</dbReference>
<dbReference type="SUPFAM" id="SSF57924">
    <property type="entry name" value="Inhibitor of apoptosis (IAP) repeat"/>
    <property type="match status" value="2"/>
</dbReference>
<feature type="region of interest" description="Disordered" evidence="1">
    <location>
        <begin position="590"/>
        <end position="694"/>
    </location>
</feature>
<dbReference type="GO" id="GO:0005737">
    <property type="term" value="C:cytoplasm"/>
    <property type="evidence" value="ECO:0007669"/>
    <property type="project" value="TreeGrafter"/>
</dbReference>
<dbReference type="GO" id="GO:0051726">
    <property type="term" value="P:regulation of cell cycle"/>
    <property type="evidence" value="ECO:0007669"/>
    <property type="project" value="TreeGrafter"/>
</dbReference>
<dbReference type="InterPro" id="IPR001370">
    <property type="entry name" value="BIR_rpt"/>
</dbReference>
<evidence type="ECO:0000313" key="2">
    <source>
        <dbReference type="EMBL" id="KAK3588489.1"/>
    </source>
</evidence>
<dbReference type="SMART" id="SM00238">
    <property type="entry name" value="BIR"/>
    <property type="match status" value="2"/>
</dbReference>
<organism evidence="2 3">
    <name type="scientific">Potamilus streckersoni</name>
    <dbReference type="NCBI Taxonomy" id="2493646"/>
    <lineage>
        <taxon>Eukaryota</taxon>
        <taxon>Metazoa</taxon>
        <taxon>Spiralia</taxon>
        <taxon>Lophotrochozoa</taxon>
        <taxon>Mollusca</taxon>
        <taxon>Bivalvia</taxon>
        <taxon>Autobranchia</taxon>
        <taxon>Heteroconchia</taxon>
        <taxon>Palaeoheterodonta</taxon>
        <taxon>Unionida</taxon>
        <taxon>Unionoidea</taxon>
        <taxon>Unionidae</taxon>
        <taxon>Ambleminae</taxon>
        <taxon>Lampsilini</taxon>
        <taxon>Potamilus</taxon>
    </lineage>
</organism>
<dbReference type="PROSITE" id="PS01282">
    <property type="entry name" value="BIR_REPEAT_1"/>
    <property type="match status" value="1"/>
</dbReference>
<accession>A0AAE0SAW9</accession>
<feature type="compositionally biased region" description="Basic and acidic residues" evidence="1">
    <location>
        <begin position="859"/>
        <end position="868"/>
    </location>
</feature>
<dbReference type="PROSITE" id="PS50143">
    <property type="entry name" value="BIR_REPEAT_2"/>
    <property type="match status" value="2"/>
</dbReference>
<feature type="region of interest" description="Disordered" evidence="1">
    <location>
        <begin position="960"/>
        <end position="1026"/>
    </location>
</feature>
<dbReference type="GO" id="GO:0005634">
    <property type="term" value="C:nucleus"/>
    <property type="evidence" value="ECO:0007669"/>
    <property type="project" value="TreeGrafter"/>
</dbReference>
<sequence length="1085" mass="121313">MKCTYNNMGKVRAELTDFCPALNTSTEIYTHHMDSDSTKIKTYPSFTEPVIPRELTMVTSLIEKEFTLNSLKTQNNRYFTEISQPQGFKGIGIIEKEQEKKLTQFKSLKLQQCTLAHDQILEDDLVEKYLDSKLQDPLILDQTDCTLNLENEYTVVYKTEYNGNGSNSSIVNTESSRVRYSKQNNSVKLNKSTQYESVPFDSGIDFISDSVKSDSSSKSESDSLHSQLESIDSTKTLLESCTPNSLGDSINSAQSVCMTPPESNMSEMLSQYDSHNGSESVFDNDQKELHFSTWPEFSHFDTLEKWPYLIESISFPTKCTEGSVLTLPEDEGNVCFSTCLESCQSDRRSGCPRESNHPTKIETSLPAKLGQAVLVDNEMESNYLRNSLSHYDQRHSKIQAVMSDHPSDSTFKIGHETGRFNKSDTELDVYEKPNLMRPEVFCEGVQRPINEQNKVYYWRQVMQFYFTHTTTLSIIGSLKWLFQLRLVSIQALQRLLSFLHYPFNNLNAFFSRESSNSPPSAEECMSVEWMRLQTFQNYPITANGSPNRLAREGFYYTGQGTQTRCFSCGVTHGEWNYLDNPHRVHQRLSPNCPFLNGRQEGHRNIPMSPDRSADDGRADGDSIPFPSLPVATLTGSSTGQSQVEGSRSISTTKGGDDRIWQNQSGPGETTLGVPSHPVEESPQSEADNRPKFPEHVSLPSRIATYSHGWPPYLDQTPQQMAEAGFFFTGNQDYTRCYQCGGGLRNWEPGDNPWIEHCRWYPTCPHVQKVKGQRFVNAVLKKQAELLSVQRAESRRKVHYGIGITDPLETLGAITLLEMGYPRDTVRNSILILRRLREPGADITAMEVLDFIWNEEDIERQQQEEEASRPHRPGHPQPPALPTLMERLNLGGSPAAPQAIVQQSASITTTTSSLTTVAMTTKSATTTISSTSLISGITSVSTSTLSSGSILSISTLGQGQRLDEGQGHSTIVGGNGSKSGGSMYREDISEGSVGRETMAMSHQGSEQGEQRPSGAMAGGQAEGPGAHAQAIAAAINEDEEFHSLEFEEMENKEKFKKFEQQYHPVSVCVKMNTNDICSIFTLYSNY</sequence>
<comment type="caution">
    <text evidence="2">The sequence shown here is derived from an EMBL/GenBank/DDBJ whole genome shotgun (WGS) entry which is preliminary data.</text>
</comment>
<proteinExistence type="predicted"/>
<dbReference type="Proteomes" id="UP001195483">
    <property type="component" value="Unassembled WGS sequence"/>
</dbReference>